<dbReference type="Proteomes" id="UP000253345">
    <property type="component" value="Unassembled WGS sequence"/>
</dbReference>
<dbReference type="RefSeq" id="WP_114348377.1">
    <property type="nucleotide sequence ID" value="NZ_QPJL01000004.1"/>
</dbReference>
<dbReference type="OrthoDB" id="9816424at2"/>
<accession>A0A368Z2I9</accession>
<name>A0A368Z2I9_9RHOB</name>
<protein>
    <recommendedName>
        <fullName evidence="3">Methyltransferase family protein</fullName>
    </recommendedName>
</protein>
<dbReference type="Gene3D" id="3.40.50.150">
    <property type="entry name" value="Vaccinia Virus protein VP39"/>
    <property type="match status" value="1"/>
</dbReference>
<evidence type="ECO:0000313" key="1">
    <source>
        <dbReference type="EMBL" id="RCW86665.1"/>
    </source>
</evidence>
<gene>
    <name evidence="1" type="ORF">DFP89_10451</name>
</gene>
<comment type="caution">
    <text evidence="1">The sequence shown here is derived from an EMBL/GenBank/DDBJ whole genome shotgun (WGS) entry which is preliminary data.</text>
</comment>
<organism evidence="1 2">
    <name type="scientific">Paracoccus lutimaris</name>
    <dbReference type="NCBI Taxonomy" id="1490030"/>
    <lineage>
        <taxon>Bacteria</taxon>
        <taxon>Pseudomonadati</taxon>
        <taxon>Pseudomonadota</taxon>
        <taxon>Alphaproteobacteria</taxon>
        <taxon>Rhodobacterales</taxon>
        <taxon>Paracoccaceae</taxon>
        <taxon>Paracoccus</taxon>
    </lineage>
</organism>
<keyword evidence="2" id="KW-1185">Reference proteome</keyword>
<proteinExistence type="predicted"/>
<dbReference type="AlphaFoldDB" id="A0A368Z2I9"/>
<evidence type="ECO:0008006" key="3">
    <source>
        <dbReference type="Google" id="ProtNLM"/>
    </source>
</evidence>
<dbReference type="EMBL" id="QPJL01000004">
    <property type="protein sequence ID" value="RCW86665.1"/>
    <property type="molecule type" value="Genomic_DNA"/>
</dbReference>
<sequence length="260" mass="29824">MEFDSGSIKTIADIPIDKMGLAHYFANYERYLGPMRDRPLNFLELGVANGDSLKYWEKWLPHARITGLDINPCPVSFDSGRVECYVGEQQDRALLDRVAAERAPEGFDVIIDDAAHVGQLARISFWHLFDHHLKAGGYYFIEDWGTGYWPEYPDGKHFSPEIADLSWHERILDRMHANAGVRAVYPLRKLTGWMRWNLVRRRFHGHDRGMVGFVKELIDECGAADMTHPSLGTGTPRASRFEWMRVSLGHVVIRKARLDA</sequence>
<dbReference type="InterPro" id="IPR029063">
    <property type="entry name" value="SAM-dependent_MTases_sf"/>
</dbReference>
<dbReference type="SUPFAM" id="SSF53335">
    <property type="entry name" value="S-adenosyl-L-methionine-dependent methyltransferases"/>
    <property type="match status" value="1"/>
</dbReference>
<evidence type="ECO:0000313" key="2">
    <source>
        <dbReference type="Proteomes" id="UP000253345"/>
    </source>
</evidence>
<reference evidence="1 2" key="1">
    <citation type="submission" date="2018-07" db="EMBL/GenBank/DDBJ databases">
        <title>Genomic Encyclopedia of Type Strains, Phase III (KMG-III): the genomes of soil and plant-associated and newly described type strains.</title>
        <authorList>
            <person name="Whitman W."/>
        </authorList>
    </citation>
    <scope>NUCLEOTIDE SEQUENCE [LARGE SCALE GENOMIC DNA]</scope>
    <source>
        <strain evidence="1 2">CECT 8525</strain>
    </source>
</reference>